<dbReference type="EMBL" id="BK015854">
    <property type="protein sequence ID" value="DAD69732.1"/>
    <property type="molecule type" value="Genomic_DNA"/>
</dbReference>
<feature type="compositionally biased region" description="Polar residues" evidence="1">
    <location>
        <begin position="1"/>
        <end position="14"/>
    </location>
</feature>
<proteinExistence type="predicted"/>
<evidence type="ECO:0000313" key="2">
    <source>
        <dbReference type="EMBL" id="DAD69732.1"/>
    </source>
</evidence>
<reference evidence="2" key="1">
    <citation type="journal article" date="2021" name="Proc. Natl. Acad. Sci. U.S.A.">
        <title>A Catalog of Tens of Thousands of Viruses from Human Metagenomes Reveals Hidden Associations with Chronic Diseases.</title>
        <authorList>
            <person name="Tisza M.J."/>
            <person name="Buck C.B."/>
        </authorList>
    </citation>
    <scope>NUCLEOTIDE SEQUENCE</scope>
    <source>
        <strain evidence="2">CtFCq8</strain>
    </source>
</reference>
<sequence length="44" mass="4791">MINQSLITWHTIQHTSDKGGSRMPLSATSPTMPAPHTGARQSFI</sequence>
<name>A0A8S5LI58_9CAUD</name>
<protein>
    <submittedName>
        <fullName evidence="2">Uncharacterized protein</fullName>
    </submittedName>
</protein>
<accession>A0A8S5LI58</accession>
<feature type="region of interest" description="Disordered" evidence="1">
    <location>
        <begin position="1"/>
        <end position="44"/>
    </location>
</feature>
<organism evidence="2">
    <name type="scientific">Myoviridae sp. ctFCq8</name>
    <dbReference type="NCBI Taxonomy" id="2827605"/>
    <lineage>
        <taxon>Viruses</taxon>
        <taxon>Duplodnaviria</taxon>
        <taxon>Heunggongvirae</taxon>
        <taxon>Uroviricota</taxon>
        <taxon>Caudoviricetes</taxon>
    </lineage>
</organism>
<evidence type="ECO:0000256" key="1">
    <source>
        <dbReference type="SAM" id="MobiDB-lite"/>
    </source>
</evidence>